<comment type="catalytic activity">
    <reaction evidence="1 18">
        <text>a 1,2-diacyl-sn-glycero-3-phosphate + CTP + H(+) = a CDP-1,2-diacyl-sn-glycerol + diphosphate</text>
        <dbReference type="Rhea" id="RHEA:16229"/>
        <dbReference type="ChEBI" id="CHEBI:15378"/>
        <dbReference type="ChEBI" id="CHEBI:33019"/>
        <dbReference type="ChEBI" id="CHEBI:37563"/>
        <dbReference type="ChEBI" id="CHEBI:58332"/>
        <dbReference type="ChEBI" id="CHEBI:58608"/>
        <dbReference type="EC" id="2.7.7.41"/>
    </reaction>
</comment>
<accession>A0A2A2F145</accession>
<keyword evidence="10 18" id="KW-0808">Transferase</keyword>
<sequence>MLKQRVITAVILAPIVVGGLFLLPPMGFAVFTGALLAIAGWEWANLSGFEGGLQRWAFALVLVVLMAVFQTLPVVPLLGALAVFWVLVAAMVAAYPAGTGVWHPRPVRLILGILALVGAWLALNHLRAGDLALGHTGNNLLLILYTFLVVWGADIGAYFAGRAFGRRKLAPAVSPGKTWAGVWGGLAVVAALALAVAWWLDLASIAVIQFVLASVLTALASVLGDLFESMLKRHRGIKDSSQLLPGHGGILDRIDSLLVAIPVLASCFTLLGWLTPVQ</sequence>
<keyword evidence="16" id="KW-0594">Phospholipid biosynthesis</keyword>
<evidence type="ECO:0000256" key="6">
    <source>
        <dbReference type="ARBA" id="ARBA00012487"/>
    </source>
</evidence>
<evidence type="ECO:0000256" key="19">
    <source>
        <dbReference type="SAM" id="Phobius"/>
    </source>
</evidence>
<dbReference type="GO" id="GO:0016024">
    <property type="term" value="P:CDP-diacylglycerol biosynthetic process"/>
    <property type="evidence" value="ECO:0007669"/>
    <property type="project" value="UniProtKB-UniPathway"/>
</dbReference>
<feature type="transmembrane region" description="Helical" evidence="19">
    <location>
        <begin position="109"/>
        <end position="128"/>
    </location>
</feature>
<evidence type="ECO:0000256" key="4">
    <source>
        <dbReference type="ARBA" id="ARBA00005189"/>
    </source>
</evidence>
<comment type="caution">
    <text evidence="20">The sequence shown here is derived from an EMBL/GenBank/DDBJ whole genome shotgun (WGS) entry which is preliminary data.</text>
</comment>
<organism evidence="20 21">
    <name type="scientific">Halovibrio salipaludis</name>
    <dbReference type="NCBI Taxonomy" id="2032626"/>
    <lineage>
        <taxon>Bacteria</taxon>
        <taxon>Pseudomonadati</taxon>
        <taxon>Pseudomonadota</taxon>
        <taxon>Gammaproteobacteria</taxon>
        <taxon>Oceanospirillales</taxon>
        <taxon>Halomonadaceae</taxon>
        <taxon>Halovibrio</taxon>
    </lineage>
</organism>
<feature type="transmembrane region" description="Helical" evidence="19">
    <location>
        <begin position="257"/>
        <end position="275"/>
    </location>
</feature>
<dbReference type="EMBL" id="NSKD01000007">
    <property type="protein sequence ID" value="PAU78668.1"/>
    <property type="molecule type" value="Genomic_DNA"/>
</dbReference>
<evidence type="ECO:0000256" key="14">
    <source>
        <dbReference type="ARBA" id="ARBA00023098"/>
    </source>
</evidence>
<dbReference type="InterPro" id="IPR000374">
    <property type="entry name" value="PC_trans"/>
</dbReference>
<reference evidence="20 21" key="1">
    <citation type="submission" date="2017-08" db="EMBL/GenBank/DDBJ databases">
        <title>Halovibrio sewagensis sp. nov., isolated from wastewater of high salinity.</title>
        <authorList>
            <person name="Dong X."/>
            <person name="Zhang G."/>
        </authorList>
    </citation>
    <scope>NUCLEOTIDE SEQUENCE [LARGE SCALE GENOMIC DNA]</scope>
    <source>
        <strain evidence="20 21">YL5-2</strain>
    </source>
</reference>
<comment type="pathway">
    <text evidence="3 18">Phospholipid metabolism; CDP-diacylglycerol biosynthesis; CDP-diacylglycerol from sn-glycerol 3-phosphate: step 3/3.</text>
</comment>
<comment type="pathway">
    <text evidence="4">Lipid metabolism.</text>
</comment>
<name>A0A2A2F145_9GAMM</name>
<keyword evidence="21" id="KW-1185">Reference proteome</keyword>
<dbReference type="PROSITE" id="PS01315">
    <property type="entry name" value="CDS"/>
    <property type="match status" value="1"/>
</dbReference>
<keyword evidence="11 18" id="KW-0812">Transmembrane</keyword>
<keyword evidence="9" id="KW-0444">Lipid biosynthesis</keyword>
<dbReference type="Pfam" id="PF01148">
    <property type="entry name" value="CTP_transf_1"/>
    <property type="match status" value="1"/>
</dbReference>
<feature type="transmembrane region" description="Helical" evidence="19">
    <location>
        <begin position="140"/>
        <end position="160"/>
    </location>
</feature>
<evidence type="ECO:0000256" key="12">
    <source>
        <dbReference type="ARBA" id="ARBA00022695"/>
    </source>
</evidence>
<evidence type="ECO:0000256" key="10">
    <source>
        <dbReference type="ARBA" id="ARBA00022679"/>
    </source>
</evidence>
<feature type="transmembrane region" description="Helical" evidence="19">
    <location>
        <begin position="206"/>
        <end position="227"/>
    </location>
</feature>
<gene>
    <name evidence="20" type="ORF">CK501_13350</name>
</gene>
<evidence type="ECO:0000256" key="2">
    <source>
        <dbReference type="ARBA" id="ARBA00004651"/>
    </source>
</evidence>
<evidence type="ECO:0000313" key="20">
    <source>
        <dbReference type="EMBL" id="PAU78668.1"/>
    </source>
</evidence>
<evidence type="ECO:0000256" key="7">
    <source>
        <dbReference type="ARBA" id="ARBA00019373"/>
    </source>
</evidence>
<protein>
    <recommendedName>
        <fullName evidence="7 18">Phosphatidate cytidylyltransferase</fullName>
        <ecNumber evidence="6 18">2.7.7.41</ecNumber>
    </recommendedName>
</protein>
<evidence type="ECO:0000256" key="16">
    <source>
        <dbReference type="ARBA" id="ARBA00023209"/>
    </source>
</evidence>
<dbReference type="Proteomes" id="UP000218896">
    <property type="component" value="Unassembled WGS sequence"/>
</dbReference>
<dbReference type="GO" id="GO:0004605">
    <property type="term" value="F:phosphatidate cytidylyltransferase activity"/>
    <property type="evidence" value="ECO:0007669"/>
    <property type="project" value="UniProtKB-EC"/>
</dbReference>
<dbReference type="AlphaFoldDB" id="A0A2A2F145"/>
<evidence type="ECO:0000256" key="17">
    <source>
        <dbReference type="ARBA" id="ARBA00023264"/>
    </source>
</evidence>
<dbReference type="UniPathway" id="UPA00557">
    <property type="reaction ID" value="UER00614"/>
</dbReference>
<evidence type="ECO:0000256" key="5">
    <source>
        <dbReference type="ARBA" id="ARBA00010185"/>
    </source>
</evidence>
<evidence type="ECO:0000256" key="3">
    <source>
        <dbReference type="ARBA" id="ARBA00005119"/>
    </source>
</evidence>
<keyword evidence="12 18" id="KW-0548">Nucleotidyltransferase</keyword>
<keyword evidence="13 19" id="KW-1133">Transmembrane helix</keyword>
<evidence type="ECO:0000256" key="18">
    <source>
        <dbReference type="RuleBase" id="RU003938"/>
    </source>
</evidence>
<dbReference type="GO" id="GO:0005886">
    <property type="term" value="C:plasma membrane"/>
    <property type="evidence" value="ECO:0007669"/>
    <property type="project" value="UniProtKB-SubCell"/>
</dbReference>
<dbReference type="PANTHER" id="PTHR46382:SF1">
    <property type="entry name" value="PHOSPHATIDATE CYTIDYLYLTRANSFERASE"/>
    <property type="match status" value="1"/>
</dbReference>
<feature type="transmembrane region" description="Helical" evidence="19">
    <location>
        <begin position="56"/>
        <end position="72"/>
    </location>
</feature>
<dbReference type="OrthoDB" id="9799199at2"/>
<evidence type="ECO:0000256" key="1">
    <source>
        <dbReference type="ARBA" id="ARBA00001698"/>
    </source>
</evidence>
<evidence type="ECO:0000256" key="9">
    <source>
        <dbReference type="ARBA" id="ARBA00022516"/>
    </source>
</evidence>
<dbReference type="EC" id="2.7.7.41" evidence="6 18"/>
<evidence type="ECO:0000256" key="11">
    <source>
        <dbReference type="ARBA" id="ARBA00022692"/>
    </source>
</evidence>
<dbReference type="RefSeq" id="WP_095618241.1">
    <property type="nucleotide sequence ID" value="NZ_NSKD01000007.1"/>
</dbReference>
<evidence type="ECO:0000313" key="21">
    <source>
        <dbReference type="Proteomes" id="UP000218896"/>
    </source>
</evidence>
<comment type="subcellular location">
    <subcellularLocation>
        <location evidence="2">Cell membrane</location>
        <topology evidence="2">Multi-pass membrane protein</topology>
    </subcellularLocation>
</comment>
<keyword evidence="8" id="KW-1003">Cell membrane</keyword>
<keyword evidence="15 19" id="KW-0472">Membrane</keyword>
<feature type="transmembrane region" description="Helical" evidence="19">
    <location>
        <begin position="180"/>
        <end position="200"/>
    </location>
</feature>
<keyword evidence="14" id="KW-0443">Lipid metabolism</keyword>
<proteinExistence type="inferred from homology"/>
<evidence type="ECO:0000256" key="8">
    <source>
        <dbReference type="ARBA" id="ARBA00022475"/>
    </source>
</evidence>
<dbReference type="PANTHER" id="PTHR46382">
    <property type="entry name" value="PHOSPHATIDATE CYTIDYLYLTRANSFERASE"/>
    <property type="match status" value="1"/>
</dbReference>
<feature type="transmembrane region" description="Helical" evidence="19">
    <location>
        <begin position="28"/>
        <end position="44"/>
    </location>
</feature>
<evidence type="ECO:0000256" key="13">
    <source>
        <dbReference type="ARBA" id="ARBA00022989"/>
    </source>
</evidence>
<keyword evidence="17" id="KW-1208">Phospholipid metabolism</keyword>
<comment type="similarity">
    <text evidence="5 18">Belongs to the CDS family.</text>
</comment>
<evidence type="ECO:0000256" key="15">
    <source>
        <dbReference type="ARBA" id="ARBA00023136"/>
    </source>
</evidence>